<evidence type="ECO:0000313" key="2">
    <source>
        <dbReference type="EMBL" id="PYE85590.1"/>
    </source>
</evidence>
<sequence length="122" mass="12725">MNALLKTAAAVSLTFGMAGAAFAQADDADIEMDPSDIGSEAVIMTCETFLDLDTPDQLAVVDELHVMSMQPETGEDAGENLNDTATGNADVNSVVDACSGNEPMRVSEVMSTMTGDMVQDSQ</sequence>
<keyword evidence="3" id="KW-1185">Reference proteome</keyword>
<dbReference type="AlphaFoldDB" id="A0A318SUL1"/>
<organism evidence="2 3">
    <name type="scientific">Pseudoroseicyclus aestuarii</name>
    <dbReference type="NCBI Taxonomy" id="1795041"/>
    <lineage>
        <taxon>Bacteria</taxon>
        <taxon>Pseudomonadati</taxon>
        <taxon>Pseudomonadota</taxon>
        <taxon>Alphaproteobacteria</taxon>
        <taxon>Rhodobacterales</taxon>
        <taxon>Paracoccaceae</taxon>
        <taxon>Pseudoroseicyclus</taxon>
    </lineage>
</organism>
<evidence type="ECO:0000313" key="3">
    <source>
        <dbReference type="Proteomes" id="UP000248311"/>
    </source>
</evidence>
<accession>A0A318SUL1</accession>
<proteinExistence type="predicted"/>
<keyword evidence="1" id="KW-0732">Signal</keyword>
<name>A0A318SUL1_9RHOB</name>
<dbReference type="EMBL" id="QJTE01000001">
    <property type="protein sequence ID" value="PYE85590.1"/>
    <property type="molecule type" value="Genomic_DNA"/>
</dbReference>
<gene>
    <name evidence="2" type="ORF">DFP88_101258</name>
</gene>
<evidence type="ECO:0000256" key="1">
    <source>
        <dbReference type="SAM" id="SignalP"/>
    </source>
</evidence>
<protein>
    <recommendedName>
        <fullName evidence="4">HdeA/HdeB family protein</fullName>
    </recommendedName>
</protein>
<feature type="chain" id="PRO_5016401932" description="HdeA/HdeB family protein" evidence="1">
    <location>
        <begin position="24"/>
        <end position="122"/>
    </location>
</feature>
<evidence type="ECO:0008006" key="4">
    <source>
        <dbReference type="Google" id="ProtNLM"/>
    </source>
</evidence>
<dbReference type="RefSeq" id="WP_110812634.1">
    <property type="nucleotide sequence ID" value="NZ_QJTE01000001.1"/>
</dbReference>
<dbReference type="Proteomes" id="UP000248311">
    <property type="component" value="Unassembled WGS sequence"/>
</dbReference>
<comment type="caution">
    <text evidence="2">The sequence shown here is derived from an EMBL/GenBank/DDBJ whole genome shotgun (WGS) entry which is preliminary data.</text>
</comment>
<reference evidence="2 3" key="1">
    <citation type="submission" date="2018-06" db="EMBL/GenBank/DDBJ databases">
        <title>Genomic Encyclopedia of Type Strains, Phase III (KMG-III): the genomes of soil and plant-associated and newly described type strains.</title>
        <authorList>
            <person name="Whitman W."/>
        </authorList>
    </citation>
    <scope>NUCLEOTIDE SEQUENCE [LARGE SCALE GENOMIC DNA]</scope>
    <source>
        <strain evidence="2 3">CECT 9025</strain>
    </source>
</reference>
<feature type="signal peptide" evidence="1">
    <location>
        <begin position="1"/>
        <end position="23"/>
    </location>
</feature>